<accession>A0A1J7JJI7</accession>
<dbReference type="GO" id="GO:0005853">
    <property type="term" value="C:eukaryotic translation elongation factor 1 complex"/>
    <property type="evidence" value="ECO:0007669"/>
    <property type="project" value="InterPro"/>
</dbReference>
<dbReference type="InterPro" id="IPR049720">
    <property type="entry name" value="EF1B_bsu/dsu"/>
</dbReference>
<evidence type="ECO:0000256" key="4">
    <source>
        <dbReference type="ARBA" id="ARBA00022917"/>
    </source>
</evidence>
<protein>
    <recommendedName>
        <fullName evidence="2">Elongation factor 1-beta</fullName>
    </recommendedName>
</protein>
<dbReference type="FunFam" id="1.20.1050.130:FF:000001">
    <property type="entry name" value="Putative Elongation factor 1-beta"/>
    <property type="match status" value="1"/>
</dbReference>
<dbReference type="FunFam" id="3.30.70.60:FF:000001">
    <property type="entry name" value="Elongation factor 1-beta 1 like"/>
    <property type="match status" value="1"/>
</dbReference>
<comment type="similarity">
    <text evidence="1 5">Belongs to the EF-1-beta/EF-1-delta family.</text>
</comment>
<feature type="domain" description="Elongation factor 1 beta central acidic region eukaryote" evidence="8">
    <location>
        <begin position="144"/>
        <end position="172"/>
    </location>
</feature>
<evidence type="ECO:0000313" key="10">
    <source>
        <dbReference type="Proteomes" id="UP000182658"/>
    </source>
</evidence>
<gene>
    <name evidence="9" type="ORF">CONLIGDRAFT_632096</name>
</gene>
<dbReference type="Gene3D" id="3.30.70.60">
    <property type="match status" value="1"/>
</dbReference>
<dbReference type="InterPro" id="IPR014038">
    <property type="entry name" value="EF1B_bsu/dsu_GNE"/>
</dbReference>
<evidence type="ECO:0000259" key="8">
    <source>
        <dbReference type="SMART" id="SM01182"/>
    </source>
</evidence>
<dbReference type="GO" id="GO:0003746">
    <property type="term" value="F:translation elongation factor activity"/>
    <property type="evidence" value="ECO:0007669"/>
    <property type="project" value="UniProtKB-KW"/>
</dbReference>
<dbReference type="InterPro" id="IPR036282">
    <property type="entry name" value="Glutathione-S-Trfase_C_sf"/>
</dbReference>
<dbReference type="SUPFAM" id="SSF47616">
    <property type="entry name" value="GST C-terminal domain-like"/>
    <property type="match status" value="1"/>
</dbReference>
<name>A0A1J7JJI7_9PEZI</name>
<dbReference type="InParanoid" id="A0A1J7JJI7"/>
<organism evidence="9 10">
    <name type="scientific">Coniochaeta ligniaria NRRL 30616</name>
    <dbReference type="NCBI Taxonomy" id="1408157"/>
    <lineage>
        <taxon>Eukaryota</taxon>
        <taxon>Fungi</taxon>
        <taxon>Dikarya</taxon>
        <taxon>Ascomycota</taxon>
        <taxon>Pezizomycotina</taxon>
        <taxon>Sordariomycetes</taxon>
        <taxon>Sordariomycetidae</taxon>
        <taxon>Coniochaetales</taxon>
        <taxon>Coniochaetaceae</taxon>
        <taxon>Coniochaeta</taxon>
    </lineage>
</organism>
<proteinExistence type="inferred from homology"/>
<dbReference type="SMART" id="SM01182">
    <property type="entry name" value="EF-1_beta_acid"/>
    <property type="match status" value="1"/>
</dbReference>
<dbReference type="InterPro" id="IPR001326">
    <property type="entry name" value="Transl_elong_EF1B_B/D_CS"/>
</dbReference>
<dbReference type="Pfam" id="PF10587">
    <property type="entry name" value="EF-1_beta_acid"/>
    <property type="match status" value="1"/>
</dbReference>
<dbReference type="FunCoup" id="A0A1J7JJI7">
    <property type="interactions" value="759"/>
</dbReference>
<dbReference type="CDD" id="cd10308">
    <property type="entry name" value="GST_C_eEF1b_like"/>
    <property type="match status" value="1"/>
</dbReference>
<evidence type="ECO:0000256" key="1">
    <source>
        <dbReference type="ARBA" id="ARBA00007411"/>
    </source>
</evidence>
<dbReference type="InterPro" id="IPR014717">
    <property type="entry name" value="Transl_elong_EF1B/ribsomal_bS6"/>
</dbReference>
<dbReference type="PROSITE" id="PS00825">
    <property type="entry name" value="EF1BD_2"/>
    <property type="match status" value="1"/>
</dbReference>
<evidence type="ECO:0000256" key="2">
    <source>
        <dbReference type="ARBA" id="ARBA00017600"/>
    </source>
</evidence>
<dbReference type="PANTHER" id="PTHR11595:SF21">
    <property type="entry name" value="ELONGATION FACTOR 1-BETA"/>
    <property type="match status" value="1"/>
</dbReference>
<dbReference type="SMART" id="SM00888">
    <property type="entry name" value="EF1_GNE"/>
    <property type="match status" value="1"/>
</dbReference>
<dbReference type="Pfam" id="PF00736">
    <property type="entry name" value="EF1_GNE"/>
    <property type="match status" value="1"/>
</dbReference>
<dbReference type="PANTHER" id="PTHR11595">
    <property type="entry name" value="EF-HAND AND COILED-COIL DOMAIN-CONTAINING FAMILY MEMBER"/>
    <property type="match status" value="1"/>
</dbReference>
<evidence type="ECO:0000313" key="9">
    <source>
        <dbReference type="EMBL" id="OIW29992.1"/>
    </source>
</evidence>
<sequence length="267" mass="29229">MEKYGSESHSHSTVPKSGVPTVFPIFNNLNHIHVVKMGFTDLVSDAGLAALNSWLTTRSYIVGFSPSQADVAIFKALSAAPEAAKYPHAARWYKHIASYSDDFATLPGDAAKPYTVYGPDVVAATPNPAKAPAAEEEDDADVDLFGSDEEEEEDAEAARVREERLAEYRKKKEAKPKVAAKSVVILDVKPWDDETDMAALEAAVRGIEKDGLVWGTSKLVPIGFGIKKLQINLVIEDEKISLSELEEEIQEFEDYVQSTDVAAMQKL</sequence>
<reference evidence="9 10" key="1">
    <citation type="submission" date="2016-10" db="EMBL/GenBank/DDBJ databases">
        <title>Draft genome sequence of Coniochaeta ligniaria NRRL30616, a lignocellulolytic fungus for bioabatement of inhibitors in plant biomass hydrolysates.</title>
        <authorList>
            <consortium name="DOE Joint Genome Institute"/>
            <person name="Jimenez D.J."/>
            <person name="Hector R.E."/>
            <person name="Riley R."/>
            <person name="Sun H."/>
            <person name="Grigoriev I.V."/>
            <person name="Van Elsas J.D."/>
            <person name="Nichols N.N."/>
        </authorList>
    </citation>
    <scope>NUCLEOTIDE SEQUENCE [LARGE SCALE GENOMIC DNA]</scope>
    <source>
        <strain evidence="9 10">NRRL 30616</strain>
    </source>
</reference>
<dbReference type="OrthoDB" id="331763at2759"/>
<keyword evidence="10" id="KW-1185">Reference proteome</keyword>
<feature type="domain" description="Translation elongation factor EF1B beta/delta subunit guanine nucleotide exchange" evidence="7">
    <location>
        <begin position="181"/>
        <end position="267"/>
    </location>
</feature>
<evidence type="ECO:0000256" key="3">
    <source>
        <dbReference type="ARBA" id="ARBA00022768"/>
    </source>
</evidence>
<dbReference type="Proteomes" id="UP000182658">
    <property type="component" value="Unassembled WGS sequence"/>
</dbReference>
<dbReference type="EMBL" id="KV875097">
    <property type="protein sequence ID" value="OIW29992.1"/>
    <property type="molecule type" value="Genomic_DNA"/>
</dbReference>
<dbReference type="AlphaFoldDB" id="A0A1J7JJI7"/>
<dbReference type="GO" id="GO:0005829">
    <property type="term" value="C:cytosol"/>
    <property type="evidence" value="ECO:0007669"/>
    <property type="project" value="TreeGrafter"/>
</dbReference>
<keyword evidence="6" id="KW-0175">Coiled coil</keyword>
<dbReference type="Gene3D" id="1.20.1050.130">
    <property type="match status" value="1"/>
</dbReference>
<evidence type="ECO:0000259" key="7">
    <source>
        <dbReference type="SMART" id="SM00888"/>
    </source>
</evidence>
<dbReference type="STRING" id="1408157.A0A1J7JJI7"/>
<dbReference type="GO" id="GO:0005085">
    <property type="term" value="F:guanyl-nucleotide exchange factor activity"/>
    <property type="evidence" value="ECO:0007669"/>
    <property type="project" value="TreeGrafter"/>
</dbReference>
<dbReference type="InterPro" id="IPR018940">
    <property type="entry name" value="EF-1_beta_acid_region_euk"/>
</dbReference>
<keyword evidence="4 5" id="KW-0648">Protein biosynthesis</keyword>
<dbReference type="CDD" id="cd00292">
    <property type="entry name" value="EF1B"/>
    <property type="match status" value="1"/>
</dbReference>
<keyword evidence="3 5" id="KW-0251">Elongation factor</keyword>
<dbReference type="SUPFAM" id="SSF54984">
    <property type="entry name" value="eEF-1beta-like"/>
    <property type="match status" value="1"/>
</dbReference>
<feature type="coiled-coil region" evidence="6">
    <location>
        <begin position="235"/>
        <end position="262"/>
    </location>
</feature>
<dbReference type="InterPro" id="IPR036219">
    <property type="entry name" value="eEF-1beta-like_sf"/>
</dbReference>
<evidence type="ECO:0000256" key="5">
    <source>
        <dbReference type="RuleBase" id="RU003791"/>
    </source>
</evidence>
<evidence type="ECO:0000256" key="6">
    <source>
        <dbReference type="SAM" id="Coils"/>
    </source>
</evidence>